<dbReference type="EMBL" id="CAGS01000201">
    <property type="protein sequence ID" value="CCF83873.1"/>
    <property type="molecule type" value="Genomic_DNA"/>
</dbReference>
<evidence type="ECO:0000313" key="1">
    <source>
        <dbReference type="EMBL" id="CCF83873.1"/>
    </source>
</evidence>
<accession>I4EGR1</accession>
<dbReference type="AlphaFoldDB" id="I4EGR1"/>
<protein>
    <submittedName>
        <fullName evidence="1">Vacuolar-type H+-ATPase subunit H</fullName>
    </submittedName>
</protein>
<reference evidence="1 2" key="1">
    <citation type="journal article" date="2012" name="ISME J.">
        <title>Nitrification expanded: discovery, physiology and genomics of a nitrite-oxidizing bacterium from the phylum Chloroflexi.</title>
        <authorList>
            <person name="Sorokin D.Y."/>
            <person name="Lucker S."/>
            <person name="Vejmelkova D."/>
            <person name="Kostrikina N.A."/>
            <person name="Kleerebezem R."/>
            <person name="Rijpstra W.I."/>
            <person name="Damste J.S."/>
            <person name="Le Paslier D."/>
            <person name="Muyzer G."/>
            <person name="Wagner M."/>
            <person name="van Loosdrecht M.C."/>
            <person name="Daims H."/>
        </authorList>
    </citation>
    <scope>NUCLEOTIDE SEQUENCE [LARGE SCALE GENOMIC DNA]</scope>
    <source>
        <strain evidence="2">none</strain>
    </source>
</reference>
<comment type="caution">
    <text evidence="1">The sequence shown here is derived from an EMBL/GenBank/DDBJ whole genome shotgun (WGS) entry which is preliminary data.</text>
</comment>
<name>I4EGR1_9BACT</name>
<keyword evidence="2" id="KW-1185">Reference proteome</keyword>
<gene>
    <name evidence="1" type="ORF">NITHO_280016</name>
</gene>
<organism evidence="1 2">
    <name type="scientific">Nitrolancea hollandica Lb</name>
    <dbReference type="NCBI Taxonomy" id="1129897"/>
    <lineage>
        <taxon>Bacteria</taxon>
        <taxon>Pseudomonadati</taxon>
        <taxon>Thermomicrobiota</taxon>
        <taxon>Thermomicrobia</taxon>
        <taxon>Sphaerobacterales</taxon>
        <taxon>Sphaerobacterineae</taxon>
        <taxon>Sphaerobacteraceae</taxon>
        <taxon>Nitrolancea</taxon>
    </lineage>
</organism>
<dbReference type="Proteomes" id="UP000004221">
    <property type="component" value="Unassembled WGS sequence"/>
</dbReference>
<dbReference type="RefSeq" id="WP_008477559.1">
    <property type="nucleotide sequence ID" value="NZ_CAGS01000201.1"/>
</dbReference>
<evidence type="ECO:0000313" key="2">
    <source>
        <dbReference type="Proteomes" id="UP000004221"/>
    </source>
</evidence>
<proteinExistence type="predicted"/>
<sequence length="159" mass="18106">MDDGRGNSRSTQGTDIAALIDHLEELVATAKRVPLSNRVMVEEEELLAIVDQLRLSVPQEMKQARRVVQERQKILTEAQVEADKILGVAKERAEYLMNDHGLVNEAKVRSEEILRQAQDKAKRSMGEIDVYALHMLTQLEHVLQENLQQIQQAKEVLSR</sequence>
<dbReference type="OrthoDB" id="162283at2"/>